<dbReference type="AlphaFoldDB" id="A0A9W5W720"/>
<comment type="caution">
    <text evidence="1">The sequence shown here is derived from an EMBL/GenBank/DDBJ whole genome shotgun (WGS) entry which is preliminary data.</text>
</comment>
<protein>
    <submittedName>
        <fullName evidence="1">Uncharacterized protein</fullName>
    </submittedName>
</protein>
<name>A0A9W5W720_9BACL</name>
<evidence type="ECO:0000313" key="1">
    <source>
        <dbReference type="EMBL" id="EXX88316.1"/>
    </source>
</evidence>
<dbReference type="Proteomes" id="UP000053750">
    <property type="component" value="Unassembled WGS sequence"/>
</dbReference>
<dbReference type="EMBL" id="JFHU01000129">
    <property type="protein sequence ID" value="EXX88316.1"/>
    <property type="molecule type" value="Genomic_DNA"/>
</dbReference>
<proteinExistence type="predicted"/>
<organism evidence="1 2">
    <name type="scientific">Paenibacillus darwinianus</name>
    <dbReference type="NCBI Taxonomy" id="1380763"/>
    <lineage>
        <taxon>Bacteria</taxon>
        <taxon>Bacillati</taxon>
        <taxon>Bacillota</taxon>
        <taxon>Bacilli</taxon>
        <taxon>Bacillales</taxon>
        <taxon>Paenibacillaceae</taxon>
        <taxon>Paenibacillus</taxon>
    </lineage>
</organism>
<keyword evidence="2" id="KW-1185">Reference proteome</keyword>
<gene>
    <name evidence="1" type="ORF">BG53_02235</name>
</gene>
<reference evidence="1 2" key="1">
    <citation type="submission" date="2014-02" db="EMBL/GenBank/DDBJ databases">
        <title>Genome sequence of Paenibacillus darwinianus reveals adaptive mechanisms for survival in Antarctic soils.</title>
        <authorList>
            <person name="Dsouza M."/>
            <person name="Taylor M.W."/>
            <person name="Turner S.J."/>
            <person name="Aislabie J."/>
        </authorList>
    </citation>
    <scope>NUCLEOTIDE SEQUENCE [LARGE SCALE GENOMIC DNA]</scope>
    <source>
        <strain evidence="1 2">CE1</strain>
    </source>
</reference>
<sequence>MQIYGPLQPNDPFEQTRQVNKFVAEYILQQMPEKVTLERAGWPLLIRCAPASRDRVDTGKMTGNTGRHSSP</sequence>
<accession>A0A9W5W720</accession>
<evidence type="ECO:0000313" key="2">
    <source>
        <dbReference type="Proteomes" id="UP000053750"/>
    </source>
</evidence>